<feature type="domain" description="C2" evidence="3">
    <location>
        <begin position="346"/>
        <end position="479"/>
    </location>
</feature>
<dbReference type="PRINTS" id="PR00399">
    <property type="entry name" value="SYNAPTOTAGMN"/>
</dbReference>
<evidence type="ECO:0000313" key="4">
    <source>
        <dbReference type="Proteomes" id="UP000694941"/>
    </source>
</evidence>
<accession>A0ABM1B6X4</accession>
<feature type="domain" description="C2" evidence="3">
    <location>
        <begin position="214"/>
        <end position="333"/>
    </location>
</feature>
<sequence>MTSSSMGGLSNATSTAVYVCISLFLAILIGVLFYVLCSKRYKLNWFEKLNLTAAEETEKVLPSTSTETGSISSATEVTQLTTTPSSVSRFFRPQGLDGSPGVASGNFWVPYSVHKEGAVDEIAADYSGESVPGTPLTPLGTKISPFLLSQTGSSTAERGVSPLIKYVQPSPLPSSPVRSRLTSMYTKLDHTKFNTAMYQTEEAASPSDTNNDNSRGSLQFSVVYNTQFSLLCVRLIQIRDLIPSDFSGTADPYAKIWLLPDIRDVRKSSVRRKTLNPHFEEDFVFDVSPAELRERTLEILVYDYDQYSRHVCMGKVHLPLDRVDLADRITLWKGITPCDEVDDQPDMGDLMFSLGYLPSAERLTVVILKARNLRPADESKKILDPYVKVSLFHDGKRCKKKKTSTQRGTINPVFNEALTFNVTREILKTVTLEFTVMNDNILGQKENLGSVVIGPQSKGDEAAHMRDMIASKTAVAMWHSLMPSRSDQVFSISGK</sequence>
<keyword evidence="2" id="KW-1133">Transmembrane helix</keyword>
<dbReference type="Proteomes" id="UP000694941">
    <property type="component" value="Unplaced"/>
</dbReference>
<keyword evidence="2" id="KW-0812">Transmembrane</keyword>
<evidence type="ECO:0000259" key="3">
    <source>
        <dbReference type="PROSITE" id="PS50004"/>
    </source>
</evidence>
<keyword evidence="2" id="KW-0472">Membrane</keyword>
<proteinExistence type="predicted"/>
<dbReference type="Pfam" id="PF00168">
    <property type="entry name" value="C2"/>
    <property type="match status" value="2"/>
</dbReference>
<protein>
    <submittedName>
        <fullName evidence="5">Synaptotagmin-7-like</fullName>
    </submittedName>
</protein>
<dbReference type="RefSeq" id="XP_013776022.1">
    <property type="nucleotide sequence ID" value="XM_013920568.2"/>
</dbReference>
<dbReference type="SUPFAM" id="SSF49562">
    <property type="entry name" value="C2 domain (Calcium/lipid-binding domain, CaLB)"/>
    <property type="match status" value="2"/>
</dbReference>
<dbReference type="PANTHER" id="PTHR10024:SF383">
    <property type="entry name" value="C2 DOMAIN-CONTAINING PROTEIN"/>
    <property type="match status" value="1"/>
</dbReference>
<feature type="transmembrane region" description="Helical" evidence="2">
    <location>
        <begin position="15"/>
        <end position="36"/>
    </location>
</feature>
<dbReference type="PROSITE" id="PS50004">
    <property type="entry name" value="C2"/>
    <property type="match status" value="2"/>
</dbReference>
<dbReference type="SMART" id="SM00239">
    <property type="entry name" value="C2"/>
    <property type="match status" value="2"/>
</dbReference>
<organism evidence="4 5">
    <name type="scientific">Limulus polyphemus</name>
    <name type="common">Atlantic horseshoe crab</name>
    <dbReference type="NCBI Taxonomy" id="6850"/>
    <lineage>
        <taxon>Eukaryota</taxon>
        <taxon>Metazoa</taxon>
        <taxon>Ecdysozoa</taxon>
        <taxon>Arthropoda</taxon>
        <taxon>Chelicerata</taxon>
        <taxon>Merostomata</taxon>
        <taxon>Xiphosura</taxon>
        <taxon>Limulidae</taxon>
        <taxon>Limulus</taxon>
    </lineage>
</organism>
<dbReference type="Gene3D" id="2.60.40.150">
    <property type="entry name" value="C2 domain"/>
    <property type="match status" value="2"/>
</dbReference>
<dbReference type="InterPro" id="IPR001565">
    <property type="entry name" value="Synaptotagmin"/>
</dbReference>
<dbReference type="PRINTS" id="PR00360">
    <property type="entry name" value="C2DOMAIN"/>
</dbReference>
<reference evidence="5" key="1">
    <citation type="submission" date="2025-08" db="UniProtKB">
        <authorList>
            <consortium name="RefSeq"/>
        </authorList>
    </citation>
    <scope>IDENTIFICATION</scope>
    <source>
        <tissue evidence="5">Muscle</tissue>
    </source>
</reference>
<gene>
    <name evidence="5" type="primary">LOC106460821</name>
</gene>
<dbReference type="InterPro" id="IPR035892">
    <property type="entry name" value="C2_domain_sf"/>
</dbReference>
<keyword evidence="4" id="KW-1185">Reference proteome</keyword>
<keyword evidence="1" id="KW-0677">Repeat</keyword>
<evidence type="ECO:0000256" key="1">
    <source>
        <dbReference type="ARBA" id="ARBA00022737"/>
    </source>
</evidence>
<dbReference type="InterPro" id="IPR000008">
    <property type="entry name" value="C2_dom"/>
</dbReference>
<dbReference type="CDD" id="cd00276">
    <property type="entry name" value="C2B_Synaptotagmin"/>
    <property type="match status" value="1"/>
</dbReference>
<evidence type="ECO:0000256" key="2">
    <source>
        <dbReference type="SAM" id="Phobius"/>
    </source>
</evidence>
<name>A0ABM1B6X4_LIMPO</name>
<dbReference type="GeneID" id="106460821"/>
<dbReference type="PANTHER" id="PTHR10024">
    <property type="entry name" value="SYNAPTOTAGMIN"/>
    <property type="match status" value="1"/>
</dbReference>
<evidence type="ECO:0000313" key="5">
    <source>
        <dbReference type="RefSeq" id="XP_013776022.1"/>
    </source>
</evidence>